<dbReference type="GO" id="GO:0016020">
    <property type="term" value="C:membrane"/>
    <property type="evidence" value="ECO:0007669"/>
    <property type="project" value="TreeGrafter"/>
</dbReference>
<accession>A0A1Q8I3Q7</accession>
<dbReference type="Pfam" id="PF00561">
    <property type="entry name" value="Abhydrolase_1"/>
    <property type="match status" value="1"/>
</dbReference>
<evidence type="ECO:0000259" key="1">
    <source>
        <dbReference type="Pfam" id="PF00561"/>
    </source>
</evidence>
<dbReference type="PANTHER" id="PTHR43798">
    <property type="entry name" value="MONOACYLGLYCEROL LIPASE"/>
    <property type="match status" value="1"/>
</dbReference>
<dbReference type="EMBL" id="MSGO01000006">
    <property type="protein sequence ID" value="OLL15724.1"/>
    <property type="molecule type" value="Genomic_DNA"/>
</dbReference>
<dbReference type="PRINTS" id="PR00111">
    <property type="entry name" value="ABHYDROLASE"/>
</dbReference>
<name>A0A1Q8I3Q7_9ACTO</name>
<keyword evidence="2" id="KW-0378">Hydrolase</keyword>
<gene>
    <name evidence="2" type="ORF">BKH32_01710</name>
</gene>
<organism evidence="2 3">
    <name type="scientific">Actinomyces oris</name>
    <dbReference type="NCBI Taxonomy" id="544580"/>
    <lineage>
        <taxon>Bacteria</taxon>
        <taxon>Bacillati</taxon>
        <taxon>Actinomycetota</taxon>
        <taxon>Actinomycetes</taxon>
        <taxon>Actinomycetales</taxon>
        <taxon>Actinomycetaceae</taxon>
        <taxon>Actinomyces</taxon>
    </lineage>
</organism>
<dbReference type="InterPro" id="IPR029058">
    <property type="entry name" value="AB_hydrolase_fold"/>
</dbReference>
<sequence length="319" mass="33637">MRRALPAVGLIGAGIATYGAAQALGLSRARAAARARLAAHPVRRMALSHGDVAYIDCGPQPSGGGTGPGSGSGCETILSVHGLYGGYDQALENVGSLPEHCRILAPSRFGYPGSAVRGDGSPADQAAVFTELLDRLGIERTFLLGASAGGTPAIRFALNHPERVTGLILLSSAAPWPSRPATPPGRMGPPAIMNHDWIMWLLSPFLGPVLGMDPQTVHGMLPLSERRTGADIDASITNRDMAVHFEDYPIEELKPPVLLLHARDDRVAPFAPPAGHVQSSMHRYPDLTTSLFPTGGHLIVGHGHQVEDAILRFIGQHAD</sequence>
<protein>
    <submittedName>
        <fullName evidence="2">Alpha/beta hydrolase</fullName>
    </submittedName>
</protein>
<dbReference type="GO" id="GO:0046464">
    <property type="term" value="P:acylglycerol catabolic process"/>
    <property type="evidence" value="ECO:0007669"/>
    <property type="project" value="TreeGrafter"/>
</dbReference>
<dbReference type="Proteomes" id="UP000185736">
    <property type="component" value="Unassembled WGS sequence"/>
</dbReference>
<dbReference type="InterPro" id="IPR050266">
    <property type="entry name" value="AB_hydrolase_sf"/>
</dbReference>
<dbReference type="SUPFAM" id="SSF53474">
    <property type="entry name" value="alpha/beta-Hydrolases"/>
    <property type="match status" value="1"/>
</dbReference>
<dbReference type="GO" id="GO:0047372">
    <property type="term" value="F:monoacylglycerol lipase activity"/>
    <property type="evidence" value="ECO:0007669"/>
    <property type="project" value="TreeGrafter"/>
</dbReference>
<comment type="caution">
    <text evidence="2">The sequence shown here is derived from an EMBL/GenBank/DDBJ whole genome shotgun (WGS) entry which is preliminary data.</text>
</comment>
<dbReference type="Gene3D" id="3.40.50.1820">
    <property type="entry name" value="alpha/beta hydrolase"/>
    <property type="match status" value="1"/>
</dbReference>
<evidence type="ECO:0000313" key="2">
    <source>
        <dbReference type="EMBL" id="OLL15724.1"/>
    </source>
</evidence>
<dbReference type="AlphaFoldDB" id="A0A1Q8I3Q7"/>
<evidence type="ECO:0000313" key="3">
    <source>
        <dbReference type="Proteomes" id="UP000185736"/>
    </source>
</evidence>
<reference evidence="2 3" key="1">
    <citation type="submission" date="2016-12" db="EMBL/GenBank/DDBJ databases">
        <title>Genomic comparison of strains in the 'Actinomyces naeslundii' group.</title>
        <authorList>
            <person name="Mughal S.R."/>
            <person name="Do T."/>
            <person name="Gilbert S.C."/>
            <person name="Witherden E.A."/>
            <person name="Didelot X."/>
            <person name="Beighton D."/>
        </authorList>
    </citation>
    <scope>NUCLEOTIDE SEQUENCE [LARGE SCALE GENOMIC DNA]</scope>
    <source>
        <strain evidence="2 3">S64C</strain>
    </source>
</reference>
<feature type="domain" description="AB hydrolase-1" evidence="1">
    <location>
        <begin position="76"/>
        <end position="203"/>
    </location>
</feature>
<dbReference type="PANTHER" id="PTHR43798:SF33">
    <property type="entry name" value="HYDROLASE, PUTATIVE (AFU_ORTHOLOGUE AFUA_2G14860)-RELATED"/>
    <property type="match status" value="1"/>
</dbReference>
<proteinExistence type="predicted"/>
<dbReference type="RefSeq" id="WP_075248341.1">
    <property type="nucleotide sequence ID" value="NZ_MSGO01000006.1"/>
</dbReference>
<dbReference type="InterPro" id="IPR000073">
    <property type="entry name" value="AB_hydrolase_1"/>
</dbReference>